<dbReference type="PANTHER" id="PTHR22683">
    <property type="entry name" value="SPORULATION PROTEIN RELATED"/>
    <property type="match status" value="1"/>
</dbReference>
<keyword evidence="5" id="KW-0812">Transmembrane</keyword>
<dbReference type="GO" id="GO:0005524">
    <property type="term" value="F:ATP binding"/>
    <property type="evidence" value="ECO:0007669"/>
    <property type="project" value="UniProtKB-UniRule"/>
</dbReference>
<dbReference type="RefSeq" id="WP_133437138.1">
    <property type="nucleotide sequence ID" value="NZ_JAUFSA010000004.1"/>
</dbReference>
<feature type="domain" description="FtsK" evidence="6">
    <location>
        <begin position="474"/>
        <end position="666"/>
    </location>
</feature>
<protein>
    <submittedName>
        <fullName evidence="7">FtsK/SpoIIIE domain-containing protein</fullName>
    </submittedName>
</protein>
<evidence type="ECO:0000256" key="3">
    <source>
        <dbReference type="PROSITE-ProRule" id="PRU00289"/>
    </source>
</evidence>
<feature type="transmembrane region" description="Helical" evidence="5">
    <location>
        <begin position="52"/>
        <end position="77"/>
    </location>
</feature>
<keyword evidence="5" id="KW-0472">Membrane</keyword>
<feature type="transmembrane region" description="Helical" evidence="5">
    <location>
        <begin position="157"/>
        <end position="179"/>
    </location>
</feature>
<dbReference type="Proteomes" id="UP001229081">
    <property type="component" value="Unassembled WGS sequence"/>
</dbReference>
<evidence type="ECO:0000313" key="8">
    <source>
        <dbReference type="Proteomes" id="UP001229081"/>
    </source>
</evidence>
<feature type="binding site" evidence="3">
    <location>
        <begin position="491"/>
        <end position="498"/>
    </location>
    <ligand>
        <name>ATP</name>
        <dbReference type="ChEBI" id="CHEBI:30616"/>
    </ligand>
</feature>
<dbReference type="PROSITE" id="PS50901">
    <property type="entry name" value="FTSK"/>
    <property type="match status" value="1"/>
</dbReference>
<dbReference type="EMBL" id="JAUFSA010000004">
    <property type="protein sequence ID" value="MDP7739250.1"/>
    <property type="molecule type" value="Genomic_DNA"/>
</dbReference>
<sequence>MAPKTGGGATKSTPAAASSTRAWATSSAELNRPYIPAESAAAQKQAAGSGRWLALAGIGAAALFGYTTLWPAAARLLYTPSPLRTYLLPPSTRPVTVIAGVGVGWFWVMFVAAPLLAAAVAALWSVALAWHNHRVRTGFLGHVRPGQRWTGQQHPTVPLILAGVAVALAAWGSLLRLAAPGAATIAGRLVLVALLGASGYGLVQFTRWACARGAITRAINEVTFLVSPALGWTDLRSGRVRPSRRRYPRGGAPFAKVLTLLYCQHPSAIGEDLIAELAAILHQVTGRTYTLDHDALTRTLTATETVLAAADTVVDAESVLAPLVASWFDAAAHIHAVTVTDEPAPRPAVATDTADTDEAADTVHGADAERAQRSASTVNDAVAARIREFTIGFAYNLRVSSAYRRGVIEGMVADALGGSWEAEWSMASRRVRFVRSPGLPTMVDPPLDFAAVTRASIRTLYKHTVIPFGIDAYGNTIVWDFKQSPHMLVAGQTSSGKTSVLMTVATQAARRIGANLVFIDPKGFDTPGLRDWPNVSLVTAGTDEDGLVGHTAALRFIADTMRERLSQVKINPNRADDFDPIVIVTDEFSNLVVALAEFFTTYKSSKEKGVPPTTKDVGILLRTARAVGIHMAIGIQRPDTMFISGEARDNTALRVAMGRLRSKDAAIMMFNDAVAGTRVQPGIRGRGTVQLPDGTFREMQACYTPKIPATAEQWAALSDHDRAILAELRNVDSFWPRRVVDSALRGYDPEDDQQEMSFARIRQSPIVLASERPDLDPLSDHYVRPMTAVRSPTMDDDHDDNQADSGPDGAALPPPVSATAFGGPVDGFDDEYLPTVEDEYGPAAAVSANEVDHGDLVDVCVDGVPDWKYVHAEPYLTDDVDGIERLVIPYRDLDDGHEAGDIDVDPYEVMQARKLRMH</sequence>
<name>A0AAJ1W4B1_9MYCO</name>
<keyword evidence="1 3" id="KW-0547">Nucleotide-binding</keyword>
<evidence type="ECO:0000256" key="1">
    <source>
        <dbReference type="ARBA" id="ARBA00022741"/>
    </source>
</evidence>
<dbReference type="GO" id="GO:0003677">
    <property type="term" value="F:DNA binding"/>
    <property type="evidence" value="ECO:0007669"/>
    <property type="project" value="InterPro"/>
</dbReference>
<feature type="region of interest" description="Disordered" evidence="4">
    <location>
        <begin position="1"/>
        <end position="20"/>
    </location>
</feature>
<evidence type="ECO:0000256" key="5">
    <source>
        <dbReference type="SAM" id="Phobius"/>
    </source>
</evidence>
<keyword evidence="5" id="KW-1133">Transmembrane helix</keyword>
<accession>A0AAJ1W4B1</accession>
<dbReference type="Gene3D" id="3.40.50.300">
    <property type="entry name" value="P-loop containing nucleotide triphosphate hydrolases"/>
    <property type="match status" value="1"/>
</dbReference>
<evidence type="ECO:0000256" key="4">
    <source>
        <dbReference type="SAM" id="MobiDB-lite"/>
    </source>
</evidence>
<feature type="transmembrane region" description="Helical" evidence="5">
    <location>
        <begin position="97"/>
        <end position="130"/>
    </location>
</feature>
<dbReference type="Pfam" id="PF01580">
    <property type="entry name" value="FtsK_SpoIIIE"/>
    <property type="match status" value="1"/>
</dbReference>
<organism evidence="7 8">
    <name type="scientific">Mycobacterium paragordonae</name>
    <dbReference type="NCBI Taxonomy" id="1389713"/>
    <lineage>
        <taxon>Bacteria</taxon>
        <taxon>Bacillati</taxon>
        <taxon>Actinomycetota</taxon>
        <taxon>Actinomycetes</taxon>
        <taxon>Mycobacteriales</taxon>
        <taxon>Mycobacteriaceae</taxon>
        <taxon>Mycobacterium</taxon>
    </lineage>
</organism>
<proteinExistence type="predicted"/>
<comment type="caution">
    <text evidence="7">The sequence shown here is derived from an EMBL/GenBank/DDBJ whole genome shotgun (WGS) entry which is preliminary data.</text>
</comment>
<reference evidence="7" key="1">
    <citation type="submission" date="2023-06" db="EMBL/GenBank/DDBJ databases">
        <title>Identification of two novel mycobacterium reveal diversities and complexities of Mycobacterium gordonae clade.</title>
        <authorList>
            <person name="Matsumoto Y."/>
            <person name="Nakamura S."/>
            <person name="Motooka D."/>
            <person name="Fukushima K."/>
        </authorList>
    </citation>
    <scope>NUCLEOTIDE SEQUENCE</scope>
    <source>
        <strain evidence="7">TY812</strain>
    </source>
</reference>
<keyword evidence="2 3" id="KW-0067">ATP-binding</keyword>
<evidence type="ECO:0000256" key="2">
    <source>
        <dbReference type="ARBA" id="ARBA00022840"/>
    </source>
</evidence>
<gene>
    <name evidence="7" type="ORF">QXL92_31445</name>
</gene>
<dbReference type="SUPFAM" id="SSF52540">
    <property type="entry name" value="P-loop containing nucleoside triphosphate hydrolases"/>
    <property type="match status" value="1"/>
</dbReference>
<dbReference type="InterPro" id="IPR050206">
    <property type="entry name" value="FtsK/SpoIIIE/SftA"/>
</dbReference>
<dbReference type="InterPro" id="IPR027417">
    <property type="entry name" value="P-loop_NTPase"/>
</dbReference>
<dbReference type="InterPro" id="IPR002543">
    <property type="entry name" value="FtsK_dom"/>
</dbReference>
<feature type="compositionally biased region" description="Low complexity" evidence="4">
    <location>
        <begin position="10"/>
        <end position="20"/>
    </location>
</feature>
<feature type="region of interest" description="Disordered" evidence="4">
    <location>
        <begin position="788"/>
        <end position="821"/>
    </location>
</feature>
<evidence type="ECO:0000259" key="6">
    <source>
        <dbReference type="PROSITE" id="PS50901"/>
    </source>
</evidence>
<dbReference type="AlphaFoldDB" id="A0AAJ1W4B1"/>
<evidence type="ECO:0000313" key="7">
    <source>
        <dbReference type="EMBL" id="MDP7739250.1"/>
    </source>
</evidence>
<dbReference type="PANTHER" id="PTHR22683:SF41">
    <property type="entry name" value="DNA TRANSLOCASE FTSK"/>
    <property type="match status" value="1"/>
</dbReference>